<accession>A0ABX5ICM5</accession>
<keyword evidence="2" id="KW-0732">Signal</keyword>
<evidence type="ECO:0000256" key="2">
    <source>
        <dbReference type="SAM" id="SignalP"/>
    </source>
</evidence>
<feature type="region of interest" description="Disordered" evidence="1">
    <location>
        <begin position="17"/>
        <end position="98"/>
    </location>
</feature>
<feature type="compositionally biased region" description="Acidic residues" evidence="1">
    <location>
        <begin position="165"/>
        <end position="184"/>
    </location>
</feature>
<feature type="region of interest" description="Disordered" evidence="1">
    <location>
        <begin position="165"/>
        <end position="191"/>
    </location>
</feature>
<keyword evidence="4" id="KW-1185">Reference proteome</keyword>
<comment type="caution">
    <text evidence="3">The sequence shown here is derived from an EMBL/GenBank/DDBJ whole genome shotgun (WGS) entry which is preliminary data.</text>
</comment>
<feature type="signal peptide" evidence="2">
    <location>
        <begin position="1"/>
        <end position="19"/>
    </location>
</feature>
<sequence>MKKILMLFLSGFLVLGACGNNEEDSNQDQDESNKENKQDDEKEKSSQDKNKKDKEDNKDDNNEENNEDNAENDNAQDNVDENEENINVENTQNKETMDFNNIQDVGRLKSIIYGDYTEEQKLEAYKTAVSNGVIPQGNVMEGPASEAYESSMRIANGEEESIYDGLGEVDEEENIEDDGELEAEEEKREQELEDEYFELTHKIIDDDDLSDEEIEKMEERQDEILEESKQFY</sequence>
<feature type="chain" id="PRO_5046090691" description="Lipoprotein" evidence="2">
    <location>
        <begin position="20"/>
        <end position="232"/>
    </location>
</feature>
<dbReference type="RefSeq" id="WP_107392897.1">
    <property type="nucleotide sequence ID" value="NZ_JAHCOE010000010.1"/>
</dbReference>
<protein>
    <recommendedName>
        <fullName evidence="5">Lipoprotein</fullName>
    </recommendedName>
</protein>
<name>A0ABX5ICM5_9STAP</name>
<feature type="compositionally biased region" description="Basic and acidic residues" evidence="1">
    <location>
        <begin position="31"/>
        <end position="60"/>
    </location>
</feature>
<dbReference type="EMBL" id="PZDI01000050">
    <property type="protein sequence ID" value="PTH15474.1"/>
    <property type="molecule type" value="Genomic_DNA"/>
</dbReference>
<feature type="compositionally biased region" description="Acidic residues" evidence="1">
    <location>
        <begin position="21"/>
        <end position="30"/>
    </location>
</feature>
<dbReference type="PROSITE" id="PS51257">
    <property type="entry name" value="PROKAR_LIPOPROTEIN"/>
    <property type="match status" value="1"/>
</dbReference>
<evidence type="ECO:0008006" key="5">
    <source>
        <dbReference type="Google" id="ProtNLM"/>
    </source>
</evidence>
<reference evidence="3 4" key="1">
    <citation type="journal article" date="2016" name="Front. Microbiol.">
        <title>Comprehensive Phylogenetic Analysis of Bovine Non-aureus Staphylococci Species Based on Whole-Genome Sequencing.</title>
        <authorList>
            <person name="Naushad S."/>
            <person name="Barkema H.W."/>
            <person name="Luby C."/>
            <person name="Condas L.A."/>
            <person name="Nobrega D.B."/>
            <person name="Carson D.A."/>
            <person name="De Buck J."/>
        </authorList>
    </citation>
    <scope>NUCLEOTIDE SEQUENCE [LARGE SCALE GENOMIC DNA]</scope>
    <source>
        <strain evidence="3 4">SNUC 993</strain>
    </source>
</reference>
<evidence type="ECO:0000313" key="3">
    <source>
        <dbReference type="EMBL" id="PTH15474.1"/>
    </source>
</evidence>
<feature type="compositionally biased region" description="Acidic residues" evidence="1">
    <location>
        <begin position="61"/>
        <end position="71"/>
    </location>
</feature>
<evidence type="ECO:0000256" key="1">
    <source>
        <dbReference type="SAM" id="MobiDB-lite"/>
    </source>
</evidence>
<dbReference type="Proteomes" id="UP000242694">
    <property type="component" value="Unassembled WGS sequence"/>
</dbReference>
<organism evidence="3 4">
    <name type="scientific">Staphylococcus auricularis</name>
    <dbReference type="NCBI Taxonomy" id="29379"/>
    <lineage>
        <taxon>Bacteria</taxon>
        <taxon>Bacillati</taxon>
        <taxon>Bacillota</taxon>
        <taxon>Bacilli</taxon>
        <taxon>Bacillales</taxon>
        <taxon>Staphylococcaceae</taxon>
        <taxon>Staphylococcus</taxon>
    </lineage>
</organism>
<proteinExistence type="predicted"/>
<gene>
    <name evidence="3" type="ORF">BU607_08995</name>
</gene>
<evidence type="ECO:0000313" key="4">
    <source>
        <dbReference type="Proteomes" id="UP000242694"/>
    </source>
</evidence>